<comment type="caution">
    <text evidence="1">The sequence shown here is derived from an EMBL/GenBank/DDBJ whole genome shotgun (WGS) entry which is preliminary data.</text>
</comment>
<dbReference type="EMBL" id="LDOT01000007">
    <property type="protein sequence ID" value="KLV06923.1"/>
    <property type="molecule type" value="Genomic_DNA"/>
</dbReference>
<dbReference type="AlphaFoldDB" id="A0A0J1H5B6"/>
<reference evidence="1 2" key="1">
    <citation type="submission" date="2015-05" db="EMBL/GenBank/DDBJ databases">
        <title>Photobacterium galathea sp. nov.</title>
        <authorList>
            <person name="Machado H."/>
            <person name="Gram L."/>
        </authorList>
    </citation>
    <scope>NUCLEOTIDE SEQUENCE [LARGE SCALE GENOMIC DNA]</scope>
    <source>
        <strain evidence="1 2">CGMCC 1.12159</strain>
    </source>
</reference>
<organism evidence="1 2">
    <name type="scientific">Photobacterium aquae</name>
    <dbReference type="NCBI Taxonomy" id="1195763"/>
    <lineage>
        <taxon>Bacteria</taxon>
        <taxon>Pseudomonadati</taxon>
        <taxon>Pseudomonadota</taxon>
        <taxon>Gammaproteobacteria</taxon>
        <taxon>Vibrionales</taxon>
        <taxon>Vibrionaceae</taxon>
        <taxon>Photobacterium</taxon>
    </lineage>
</organism>
<dbReference type="OrthoDB" id="5784932at2"/>
<dbReference type="STRING" id="1195763.ABT56_07140"/>
<name>A0A0J1H5B6_9GAMM</name>
<protein>
    <submittedName>
        <fullName evidence="1">Uncharacterized protein</fullName>
    </submittedName>
</protein>
<evidence type="ECO:0000313" key="1">
    <source>
        <dbReference type="EMBL" id="KLV06923.1"/>
    </source>
</evidence>
<proteinExistence type="predicted"/>
<dbReference type="RefSeq" id="WP_047878193.1">
    <property type="nucleotide sequence ID" value="NZ_LDOT01000007.1"/>
</dbReference>
<keyword evidence="2" id="KW-1185">Reference proteome</keyword>
<sequence length="82" mass="9321">MYIVIEHEITDPARFWRKADVAISEAPAGMRLCSTIVNDYQKCCQCMWQADSIDAIRDYLEPALGDVCNTLYGEVDPDKAIY</sequence>
<gene>
    <name evidence="1" type="ORF">ABT56_07140</name>
</gene>
<accession>A0A0J1H5B6</accession>
<dbReference type="Proteomes" id="UP000036097">
    <property type="component" value="Unassembled WGS sequence"/>
</dbReference>
<dbReference type="PATRIC" id="fig|1195763.3.peg.1526"/>
<evidence type="ECO:0000313" key="2">
    <source>
        <dbReference type="Proteomes" id="UP000036097"/>
    </source>
</evidence>